<accession>A0AAD7EF65</accession>
<reference evidence="1" key="1">
    <citation type="submission" date="2023-03" db="EMBL/GenBank/DDBJ databases">
        <title>Massive genome expansion in bonnet fungi (Mycena s.s.) driven by repeated elements and novel gene families across ecological guilds.</title>
        <authorList>
            <consortium name="Lawrence Berkeley National Laboratory"/>
            <person name="Harder C.B."/>
            <person name="Miyauchi S."/>
            <person name="Viragh M."/>
            <person name="Kuo A."/>
            <person name="Thoen E."/>
            <person name="Andreopoulos B."/>
            <person name="Lu D."/>
            <person name="Skrede I."/>
            <person name="Drula E."/>
            <person name="Henrissat B."/>
            <person name="Morin E."/>
            <person name="Kohler A."/>
            <person name="Barry K."/>
            <person name="LaButti K."/>
            <person name="Morin E."/>
            <person name="Salamov A."/>
            <person name="Lipzen A."/>
            <person name="Mereny Z."/>
            <person name="Hegedus B."/>
            <person name="Baldrian P."/>
            <person name="Stursova M."/>
            <person name="Weitz H."/>
            <person name="Taylor A."/>
            <person name="Grigoriev I.V."/>
            <person name="Nagy L.G."/>
            <person name="Martin F."/>
            <person name="Kauserud H."/>
        </authorList>
    </citation>
    <scope>NUCLEOTIDE SEQUENCE</scope>
    <source>
        <strain evidence="1">CBHHK002</strain>
    </source>
</reference>
<dbReference type="Proteomes" id="UP001218218">
    <property type="component" value="Unassembled WGS sequence"/>
</dbReference>
<gene>
    <name evidence="1" type="ORF">DFH08DRAFT_1035609</name>
</gene>
<dbReference type="EMBL" id="JARIHO010000055">
    <property type="protein sequence ID" value="KAJ7319056.1"/>
    <property type="molecule type" value="Genomic_DNA"/>
</dbReference>
<protein>
    <submittedName>
        <fullName evidence="1">Uncharacterized protein</fullName>
    </submittedName>
</protein>
<comment type="caution">
    <text evidence="1">The sequence shown here is derived from an EMBL/GenBank/DDBJ whole genome shotgun (WGS) entry which is preliminary data.</text>
</comment>
<dbReference type="AlphaFoldDB" id="A0AAD7EF65"/>
<proteinExistence type="predicted"/>
<name>A0AAD7EF65_9AGAR</name>
<keyword evidence="2" id="KW-1185">Reference proteome</keyword>
<evidence type="ECO:0000313" key="2">
    <source>
        <dbReference type="Proteomes" id="UP001218218"/>
    </source>
</evidence>
<evidence type="ECO:0000313" key="1">
    <source>
        <dbReference type="EMBL" id="KAJ7319056.1"/>
    </source>
</evidence>
<organism evidence="1 2">
    <name type="scientific">Mycena albidolilacea</name>
    <dbReference type="NCBI Taxonomy" id="1033008"/>
    <lineage>
        <taxon>Eukaryota</taxon>
        <taxon>Fungi</taxon>
        <taxon>Dikarya</taxon>
        <taxon>Basidiomycota</taxon>
        <taxon>Agaricomycotina</taxon>
        <taxon>Agaricomycetes</taxon>
        <taxon>Agaricomycetidae</taxon>
        <taxon>Agaricales</taxon>
        <taxon>Marasmiineae</taxon>
        <taxon>Mycenaceae</taxon>
        <taxon>Mycena</taxon>
    </lineage>
</organism>
<sequence>MQTPPSRLHRLPGVRTGTAMAPHLRPRHSVQRQCLGNHVNVHAPSSASTYVPSRLPQARRHPISPTSSFTRWRLTRIAEARFFMHVSTFLHFRCAITRSRAQFSAYRDVNGVRGRAGAYMDLDETMIHTSFVPPLHPSRARFASLLFLLATLPLHHPLRASLRNPGPRRPSFLASPPVPLRTPTRAVLLSGRPAFHHFYPTPPLPVTTIRDRDAHQALSHRISIAMLRTKARLKPKRSTTKTSTRAILTRSTRCTGVPSGLCALAPLLLLHAPLALNFISRGALRISQGDTDVAADAVSRGFEVDFGDLTGILILLREWHFGYLAFSRDIHSRFRGFSFFHPHPFTLYLRAFPRPCPSFAGWTSHE</sequence>